<sequence>MTKFVLLMFSFRMVGRVKMDAITSRVLWIPGRGEEEERHQQTVALVHPMAKVFNLGHRR</sequence>
<reference evidence="1 2" key="1">
    <citation type="submission" date="2014-08" db="EMBL/GenBank/DDBJ databases">
        <authorList>
            <person name="Hassan Y.I."/>
            <person name="Lepp D."/>
            <person name="Zhou T."/>
        </authorList>
    </citation>
    <scope>NUCLEOTIDE SEQUENCE [LARGE SCALE GENOMIC DNA]</scope>
    <source>
        <strain evidence="1 2">IFO13584</strain>
    </source>
</reference>
<proteinExistence type="predicted"/>
<dbReference type="EMBL" id="JQGC01000025">
    <property type="protein sequence ID" value="KFL29474.1"/>
    <property type="molecule type" value="Genomic_DNA"/>
</dbReference>
<name>A0A087LXX1_9HYPH</name>
<evidence type="ECO:0000313" key="1">
    <source>
        <dbReference type="EMBL" id="KFL29474.1"/>
    </source>
</evidence>
<protein>
    <submittedName>
        <fullName evidence="1">Uncharacterized protein</fullName>
    </submittedName>
</protein>
<dbReference type="Proteomes" id="UP000028981">
    <property type="component" value="Unassembled WGS sequence"/>
</dbReference>
<dbReference type="AlphaFoldDB" id="A0A087LXX1"/>
<organism evidence="1 2">
    <name type="scientific">Devosia riboflavina</name>
    <dbReference type="NCBI Taxonomy" id="46914"/>
    <lineage>
        <taxon>Bacteria</taxon>
        <taxon>Pseudomonadati</taxon>
        <taxon>Pseudomonadota</taxon>
        <taxon>Alphaproteobacteria</taxon>
        <taxon>Hyphomicrobiales</taxon>
        <taxon>Devosiaceae</taxon>
        <taxon>Devosia</taxon>
    </lineage>
</organism>
<keyword evidence="2" id="KW-1185">Reference proteome</keyword>
<gene>
    <name evidence="1" type="ORF">JP75_20580</name>
</gene>
<accession>A0A087LXX1</accession>
<comment type="caution">
    <text evidence="1">The sequence shown here is derived from an EMBL/GenBank/DDBJ whole genome shotgun (WGS) entry which is preliminary data.</text>
</comment>
<evidence type="ECO:0000313" key="2">
    <source>
        <dbReference type="Proteomes" id="UP000028981"/>
    </source>
</evidence>